<comment type="similarity">
    <text evidence="1">Belongs to the bacterial ring-hydroxylating dioxygenase alpha subunit family.</text>
</comment>
<evidence type="ECO:0000256" key="7">
    <source>
        <dbReference type="ARBA" id="ARBA00023014"/>
    </source>
</evidence>
<keyword evidence="7" id="KW-0411">Iron-sulfur</keyword>
<geneLocation type="plasmid" evidence="10">
    <name>ppmurdsm45305</name>
</geneLocation>
<accession>A0A2V4AC94</accession>
<keyword evidence="6" id="KW-0408">Iron</keyword>
<dbReference type="PROSITE" id="PS00570">
    <property type="entry name" value="RING_HYDROXYL_ALPHA"/>
    <property type="match status" value="1"/>
</dbReference>
<dbReference type="SUPFAM" id="SSF55961">
    <property type="entry name" value="Bet v1-like"/>
    <property type="match status" value="1"/>
</dbReference>
<evidence type="ECO:0000256" key="4">
    <source>
        <dbReference type="ARBA" id="ARBA00022964"/>
    </source>
</evidence>
<dbReference type="Gene3D" id="3.90.380.10">
    <property type="entry name" value="Naphthalene 1,2-dioxygenase Alpha Subunit, Chain A, domain 1"/>
    <property type="match status" value="1"/>
</dbReference>
<evidence type="ECO:0000256" key="2">
    <source>
        <dbReference type="ARBA" id="ARBA00022714"/>
    </source>
</evidence>
<keyword evidence="2" id="KW-0001">2Fe-2S</keyword>
<protein>
    <submittedName>
        <fullName evidence="9">p-cumate dioxygenase</fullName>
    </submittedName>
</protein>
<dbReference type="Proteomes" id="UP000249915">
    <property type="component" value="Plasmid pPmurDSM45305"/>
</dbReference>
<dbReference type="GO" id="GO:0004497">
    <property type="term" value="F:monooxygenase activity"/>
    <property type="evidence" value="ECO:0007669"/>
    <property type="project" value="UniProtKB-ARBA"/>
</dbReference>
<evidence type="ECO:0000313" key="9">
    <source>
        <dbReference type="EMBL" id="PXY16515.1"/>
    </source>
</evidence>
<dbReference type="PROSITE" id="PS51296">
    <property type="entry name" value="RIESKE"/>
    <property type="match status" value="1"/>
</dbReference>
<evidence type="ECO:0000256" key="6">
    <source>
        <dbReference type="ARBA" id="ARBA00023004"/>
    </source>
</evidence>
<dbReference type="CDD" id="cd03469">
    <property type="entry name" value="Rieske_RO_Alpha_N"/>
    <property type="match status" value="1"/>
</dbReference>
<dbReference type="GO" id="GO:0051537">
    <property type="term" value="F:2 iron, 2 sulfur cluster binding"/>
    <property type="evidence" value="ECO:0007669"/>
    <property type="project" value="UniProtKB-KW"/>
</dbReference>
<dbReference type="OrthoDB" id="5243643at2"/>
<gene>
    <name evidence="9" type="ORF">BAY60_35515</name>
</gene>
<dbReference type="Pfam" id="PF00848">
    <property type="entry name" value="Ring_hydroxyl_A"/>
    <property type="match status" value="1"/>
</dbReference>
<dbReference type="PRINTS" id="PR00090">
    <property type="entry name" value="RNGDIOXGNASE"/>
</dbReference>
<reference evidence="9 10" key="1">
    <citation type="submission" date="2016-07" db="EMBL/GenBank/DDBJ databases">
        <title>Draft genome sequence of Prauserella muralis DSM 45305, isolated from a mould-covered wall in an indoor environment.</title>
        <authorList>
            <person name="Ruckert C."/>
            <person name="Albersmeier A."/>
            <person name="Jiang C.-L."/>
            <person name="Jiang Y."/>
            <person name="Kalinowski J."/>
            <person name="Schneider O."/>
            <person name="Winkler A."/>
            <person name="Zotchev S.B."/>
        </authorList>
    </citation>
    <scope>NUCLEOTIDE SEQUENCE [LARGE SCALE GENOMIC DNA]</scope>
    <source>
        <strain evidence="9 10">DSM 45305</strain>
        <plasmid evidence="10">ppmurdsm45305</plasmid>
    </source>
</reference>
<dbReference type="SUPFAM" id="SSF50022">
    <property type="entry name" value="ISP domain"/>
    <property type="match status" value="1"/>
</dbReference>
<evidence type="ECO:0000256" key="8">
    <source>
        <dbReference type="ARBA" id="ARBA00023027"/>
    </source>
</evidence>
<dbReference type="GO" id="GO:0016705">
    <property type="term" value="F:oxidoreductase activity, acting on paired donors, with incorporation or reduction of molecular oxygen"/>
    <property type="evidence" value="ECO:0007669"/>
    <property type="project" value="UniProtKB-ARBA"/>
</dbReference>
<dbReference type="InterPro" id="IPR015881">
    <property type="entry name" value="ARHD_Rieske_2Fe_2S"/>
</dbReference>
<evidence type="ECO:0000313" key="10">
    <source>
        <dbReference type="Proteomes" id="UP000249915"/>
    </source>
</evidence>
<dbReference type="GO" id="GO:0005506">
    <property type="term" value="F:iron ion binding"/>
    <property type="evidence" value="ECO:0007669"/>
    <property type="project" value="InterPro"/>
</dbReference>
<keyword evidence="3" id="KW-0479">Metal-binding</keyword>
<keyword evidence="9" id="KW-0614">Plasmid</keyword>
<sequence>MTLLNDPPSGLITGTGSRLVAEEPERFRVHRDAMTSPAVLTEEQRRIFDHNWLYVGHESEIENPGDYVRRQVGGRPLFMVRGAKSNQVNVFHNSCTHRGAVVCRRDQGNAKVFQCFYHAWTFDSEGKLSGVPDREAYGNLDWEGLGLKRVARVASYRGFVFCCYDPDVVELETYLADAKDYLDLVVDAAPAGMEILRGTNEYGIDANWKLLVENSIDGYHAVSTHDTYFKYLVALGTDVSGGVDGVGRSLGNGHAVIDYRAPWGRPIAKWEPLFGDAARVEIDRLRAELTERFGEARARWMCEHNRNLLVYPNLIINDIQAVTVRTFMPVAVDRMIVTAWELAPRNEEPDVRQRRLDSFLTFLGPGGFATPDDVEALESCQQGFASGGVEWNDISRGMARPPAANDEAQMRAFWRRWRDDMDRDDLRSMP</sequence>
<evidence type="ECO:0000256" key="5">
    <source>
        <dbReference type="ARBA" id="ARBA00023002"/>
    </source>
</evidence>
<dbReference type="InterPro" id="IPR001663">
    <property type="entry name" value="Rng_hydr_dOase-A"/>
</dbReference>
<dbReference type="InterPro" id="IPR015879">
    <property type="entry name" value="Ring_hydroxy_dOase_asu_C_dom"/>
</dbReference>
<dbReference type="AlphaFoldDB" id="A0A2V4AC94"/>
<name>A0A2V4AC94_9PSEU</name>
<dbReference type="PANTHER" id="PTHR43756">
    <property type="entry name" value="CHOLINE MONOOXYGENASE, CHLOROPLASTIC"/>
    <property type="match status" value="1"/>
</dbReference>
<evidence type="ECO:0000256" key="1">
    <source>
        <dbReference type="ARBA" id="ARBA00008751"/>
    </source>
</evidence>
<comment type="caution">
    <text evidence="9">The sequence shown here is derived from an EMBL/GenBank/DDBJ whole genome shotgun (WGS) entry which is preliminary data.</text>
</comment>
<dbReference type="CDD" id="cd08879">
    <property type="entry name" value="RHO_alpha_C_AntDO-like"/>
    <property type="match status" value="1"/>
</dbReference>
<keyword evidence="8" id="KW-0520">NAD</keyword>
<dbReference type="GO" id="GO:0051213">
    <property type="term" value="F:dioxygenase activity"/>
    <property type="evidence" value="ECO:0007669"/>
    <property type="project" value="UniProtKB-KW"/>
</dbReference>
<dbReference type="RefSeq" id="WP_112278761.1">
    <property type="nucleotide sequence ID" value="NZ_CM009984.1"/>
</dbReference>
<evidence type="ECO:0000256" key="3">
    <source>
        <dbReference type="ARBA" id="ARBA00022723"/>
    </source>
</evidence>
<dbReference type="InterPro" id="IPR017941">
    <property type="entry name" value="Rieske_2Fe-2S"/>
</dbReference>
<organism evidence="9 10">
    <name type="scientific">Prauserella muralis</name>
    <dbReference type="NCBI Taxonomy" id="588067"/>
    <lineage>
        <taxon>Bacteria</taxon>
        <taxon>Bacillati</taxon>
        <taxon>Actinomycetota</taxon>
        <taxon>Actinomycetes</taxon>
        <taxon>Pseudonocardiales</taxon>
        <taxon>Pseudonocardiaceae</taxon>
        <taxon>Prauserella</taxon>
    </lineage>
</organism>
<keyword evidence="10" id="KW-1185">Reference proteome</keyword>
<proteinExistence type="inferred from homology"/>
<dbReference type="Pfam" id="PF00355">
    <property type="entry name" value="Rieske"/>
    <property type="match status" value="1"/>
</dbReference>
<keyword evidence="5" id="KW-0560">Oxidoreductase</keyword>
<dbReference type="EMBL" id="MASW01000024">
    <property type="protein sequence ID" value="PXY16515.1"/>
    <property type="molecule type" value="Genomic_DNA"/>
</dbReference>
<dbReference type="Gene3D" id="2.102.10.10">
    <property type="entry name" value="Rieske [2Fe-2S] iron-sulphur domain"/>
    <property type="match status" value="1"/>
</dbReference>
<dbReference type="PANTHER" id="PTHR43756:SF1">
    <property type="entry name" value="3-PHENYLPROPIONATE_CINNAMIC ACID DIOXYGENASE SUBUNIT ALPHA"/>
    <property type="match status" value="1"/>
</dbReference>
<keyword evidence="4 9" id="KW-0223">Dioxygenase</keyword>
<dbReference type="InterPro" id="IPR036922">
    <property type="entry name" value="Rieske_2Fe-2S_sf"/>
</dbReference>